<dbReference type="AlphaFoldDB" id="A0A0V1DQ27"/>
<keyword evidence="2" id="KW-1185">Reference proteome</keyword>
<protein>
    <submittedName>
        <fullName evidence="1">Uncharacterized protein</fullName>
    </submittedName>
</protein>
<organism evidence="1 2">
    <name type="scientific">Trichinella zimbabwensis</name>
    <dbReference type="NCBI Taxonomy" id="268475"/>
    <lineage>
        <taxon>Eukaryota</taxon>
        <taxon>Metazoa</taxon>
        <taxon>Ecdysozoa</taxon>
        <taxon>Nematoda</taxon>
        <taxon>Enoplea</taxon>
        <taxon>Dorylaimia</taxon>
        <taxon>Trichinellida</taxon>
        <taxon>Trichinellidae</taxon>
        <taxon>Trichinella</taxon>
    </lineage>
</organism>
<proteinExistence type="predicted"/>
<dbReference type="Proteomes" id="UP000055024">
    <property type="component" value="Unassembled WGS sequence"/>
</dbReference>
<accession>A0A0V1DQ27</accession>
<evidence type="ECO:0000313" key="2">
    <source>
        <dbReference type="Proteomes" id="UP000055024"/>
    </source>
</evidence>
<name>A0A0V1DQ27_9BILA</name>
<reference evidence="1 2" key="1">
    <citation type="submission" date="2015-01" db="EMBL/GenBank/DDBJ databases">
        <title>Evolution of Trichinella species and genotypes.</title>
        <authorList>
            <person name="Korhonen P.K."/>
            <person name="Edoardo P."/>
            <person name="Giuseppe L.R."/>
            <person name="Gasser R.B."/>
        </authorList>
    </citation>
    <scope>NUCLEOTIDE SEQUENCE [LARGE SCALE GENOMIC DNA]</scope>
    <source>
        <strain evidence="1">ISS1029</strain>
    </source>
</reference>
<evidence type="ECO:0000313" key="1">
    <source>
        <dbReference type="EMBL" id="KRY63250.1"/>
    </source>
</evidence>
<gene>
    <name evidence="1" type="ORF">T11_6834</name>
</gene>
<dbReference type="EMBL" id="JYDP01008801">
    <property type="protein sequence ID" value="KRY63250.1"/>
    <property type="molecule type" value="Genomic_DNA"/>
</dbReference>
<sequence>MEIIFSFKVRSKRLIQATQLRCAIYLYKNEYK</sequence>
<comment type="caution">
    <text evidence="1">The sequence shown here is derived from an EMBL/GenBank/DDBJ whole genome shotgun (WGS) entry which is preliminary data.</text>
</comment>